<proteinExistence type="predicted"/>
<reference evidence="1 2" key="1">
    <citation type="submission" date="2006-02" db="EMBL/GenBank/DDBJ databases">
        <authorList>
            <person name="Amann R."/>
            <person name="Ferriera S."/>
            <person name="Johnson J."/>
            <person name="Kravitz S."/>
            <person name="Halpern A."/>
            <person name="Remington K."/>
            <person name="Beeson K."/>
            <person name="Tran B."/>
            <person name="Rogers Y.-H."/>
            <person name="Friedman R."/>
            <person name="Venter J.C."/>
        </authorList>
    </citation>
    <scope>NUCLEOTIDE SEQUENCE [LARGE SCALE GENOMIC DNA]</scope>
    <source>
        <strain evidence="1 2">DSM 3645</strain>
    </source>
</reference>
<dbReference type="Proteomes" id="UP000004358">
    <property type="component" value="Unassembled WGS sequence"/>
</dbReference>
<dbReference type="RefSeq" id="WP_002653865.1">
    <property type="nucleotide sequence ID" value="NZ_CH672376.1"/>
</dbReference>
<evidence type="ECO:0000313" key="2">
    <source>
        <dbReference type="Proteomes" id="UP000004358"/>
    </source>
</evidence>
<dbReference type="STRING" id="314230.DSM3645_29896"/>
<organism evidence="1 2">
    <name type="scientific">Blastopirellula marina DSM 3645</name>
    <dbReference type="NCBI Taxonomy" id="314230"/>
    <lineage>
        <taxon>Bacteria</taxon>
        <taxon>Pseudomonadati</taxon>
        <taxon>Planctomycetota</taxon>
        <taxon>Planctomycetia</taxon>
        <taxon>Pirellulales</taxon>
        <taxon>Pirellulaceae</taxon>
        <taxon>Blastopirellula</taxon>
    </lineage>
</organism>
<evidence type="ECO:0000313" key="1">
    <source>
        <dbReference type="EMBL" id="EAQ78799.1"/>
    </source>
</evidence>
<gene>
    <name evidence="1" type="ORF">DSM3645_29896</name>
</gene>
<comment type="caution">
    <text evidence="1">The sequence shown here is derived from an EMBL/GenBank/DDBJ whole genome shotgun (WGS) entry which is preliminary data.</text>
</comment>
<dbReference type="InterPro" id="IPR029063">
    <property type="entry name" value="SAM-dependent_MTases_sf"/>
</dbReference>
<protein>
    <submittedName>
        <fullName evidence="1">HsdM site-specific DNA-methyltransferase, type I modification</fullName>
    </submittedName>
</protein>
<dbReference type="eggNOG" id="COG0286">
    <property type="taxonomic scope" value="Bacteria"/>
</dbReference>
<dbReference type="HOGENOM" id="CLU_2244734_0_0_0"/>
<dbReference type="EMBL" id="AANZ01000018">
    <property type="protein sequence ID" value="EAQ78799.1"/>
    <property type="molecule type" value="Genomic_DNA"/>
</dbReference>
<dbReference type="SUPFAM" id="SSF53335">
    <property type="entry name" value="S-adenosyl-L-methionine-dependent methyltransferases"/>
    <property type="match status" value="1"/>
</dbReference>
<dbReference type="GO" id="GO:0032259">
    <property type="term" value="P:methylation"/>
    <property type="evidence" value="ECO:0007669"/>
    <property type="project" value="UniProtKB-KW"/>
</dbReference>
<name>A3ZXK4_9BACT</name>
<accession>A3ZXK4</accession>
<keyword evidence="1" id="KW-0808">Transferase</keyword>
<dbReference type="AlphaFoldDB" id="A3ZXK4"/>
<dbReference type="GO" id="GO:0008168">
    <property type="term" value="F:methyltransferase activity"/>
    <property type="evidence" value="ECO:0007669"/>
    <property type="project" value="UniProtKB-KW"/>
</dbReference>
<sequence length="104" mass="11960">MRNCHIGRTRWLECGTYTGCGDRKQGKLKIYEDIPGFCFSAEREKIADRGYVLTLAQYVWDEEVEGPFEGNMARLSQQLTEQFSESKKLETAIQKNLKGQGYVD</sequence>
<keyword evidence="1" id="KW-0489">Methyltransferase</keyword>